<dbReference type="KEGG" id="smo:SELMODRAFT_181756"/>
<reference evidence="12 13" key="1">
    <citation type="journal article" date="2011" name="Science">
        <title>The Selaginella genome identifies genetic changes associated with the evolution of vascular plants.</title>
        <authorList>
            <person name="Banks J.A."/>
            <person name="Nishiyama T."/>
            <person name="Hasebe M."/>
            <person name="Bowman J.L."/>
            <person name="Gribskov M."/>
            <person name="dePamphilis C."/>
            <person name="Albert V.A."/>
            <person name="Aono N."/>
            <person name="Aoyama T."/>
            <person name="Ambrose B.A."/>
            <person name="Ashton N.W."/>
            <person name="Axtell M.J."/>
            <person name="Barker E."/>
            <person name="Barker M.S."/>
            <person name="Bennetzen J.L."/>
            <person name="Bonawitz N.D."/>
            <person name="Chapple C."/>
            <person name="Cheng C."/>
            <person name="Correa L.G."/>
            <person name="Dacre M."/>
            <person name="DeBarry J."/>
            <person name="Dreyer I."/>
            <person name="Elias M."/>
            <person name="Engstrom E.M."/>
            <person name="Estelle M."/>
            <person name="Feng L."/>
            <person name="Finet C."/>
            <person name="Floyd S.K."/>
            <person name="Frommer W.B."/>
            <person name="Fujita T."/>
            <person name="Gramzow L."/>
            <person name="Gutensohn M."/>
            <person name="Harholt J."/>
            <person name="Hattori M."/>
            <person name="Heyl A."/>
            <person name="Hirai T."/>
            <person name="Hiwatashi Y."/>
            <person name="Ishikawa M."/>
            <person name="Iwata M."/>
            <person name="Karol K.G."/>
            <person name="Koehler B."/>
            <person name="Kolukisaoglu U."/>
            <person name="Kubo M."/>
            <person name="Kurata T."/>
            <person name="Lalonde S."/>
            <person name="Li K."/>
            <person name="Li Y."/>
            <person name="Litt A."/>
            <person name="Lyons E."/>
            <person name="Manning G."/>
            <person name="Maruyama T."/>
            <person name="Michael T.P."/>
            <person name="Mikami K."/>
            <person name="Miyazaki S."/>
            <person name="Morinaga S."/>
            <person name="Murata T."/>
            <person name="Mueller-Roeber B."/>
            <person name="Nelson D.R."/>
            <person name="Obara M."/>
            <person name="Oguri Y."/>
            <person name="Olmstead R.G."/>
            <person name="Onodera N."/>
            <person name="Petersen B.L."/>
            <person name="Pils B."/>
            <person name="Prigge M."/>
            <person name="Rensing S.A."/>
            <person name="Riano-Pachon D.M."/>
            <person name="Roberts A.W."/>
            <person name="Sato Y."/>
            <person name="Scheller H.V."/>
            <person name="Schulz B."/>
            <person name="Schulz C."/>
            <person name="Shakirov E.V."/>
            <person name="Shibagaki N."/>
            <person name="Shinohara N."/>
            <person name="Shippen D.E."/>
            <person name="Soerensen I."/>
            <person name="Sotooka R."/>
            <person name="Sugimoto N."/>
            <person name="Sugita M."/>
            <person name="Sumikawa N."/>
            <person name="Tanurdzic M."/>
            <person name="Theissen G."/>
            <person name="Ulvskov P."/>
            <person name="Wakazuki S."/>
            <person name="Weng J.K."/>
            <person name="Willats W.W."/>
            <person name="Wipf D."/>
            <person name="Wolf P.G."/>
            <person name="Yang L."/>
            <person name="Zimmer A.D."/>
            <person name="Zhu Q."/>
            <person name="Mitros T."/>
            <person name="Hellsten U."/>
            <person name="Loque D."/>
            <person name="Otillar R."/>
            <person name="Salamov A."/>
            <person name="Schmutz J."/>
            <person name="Shapiro H."/>
            <person name="Lindquist E."/>
            <person name="Lucas S."/>
            <person name="Rokhsar D."/>
            <person name="Grigoriev I.V."/>
        </authorList>
    </citation>
    <scope>NUCLEOTIDE SEQUENCE [LARGE SCALE GENOMIC DNA]</scope>
</reference>
<keyword evidence="5" id="KW-0677">Repeat</keyword>
<dbReference type="InterPro" id="IPR013525">
    <property type="entry name" value="ABC2_TM"/>
</dbReference>
<dbReference type="InterPro" id="IPR003439">
    <property type="entry name" value="ABC_transporter-like_ATP-bd"/>
</dbReference>
<comment type="similarity">
    <text evidence="2">Belongs to the ABC transporter superfamily. ABCG family. PDR (TC 3.A.1.205) subfamily.</text>
</comment>
<dbReference type="PANTHER" id="PTHR48040:SF13">
    <property type="entry name" value="ABC TRANSPORTER G FAMILY MEMBER 31"/>
    <property type="match status" value="1"/>
</dbReference>
<feature type="transmembrane region" description="Helical" evidence="10">
    <location>
        <begin position="1129"/>
        <end position="1147"/>
    </location>
</feature>
<evidence type="ECO:0000256" key="6">
    <source>
        <dbReference type="ARBA" id="ARBA00022741"/>
    </source>
</evidence>
<evidence type="ECO:0000256" key="1">
    <source>
        <dbReference type="ARBA" id="ARBA00004141"/>
    </source>
</evidence>
<dbReference type="Pfam" id="PF01061">
    <property type="entry name" value="ABC2_membrane"/>
    <property type="match status" value="2"/>
</dbReference>
<dbReference type="InterPro" id="IPR034003">
    <property type="entry name" value="ABCG_PDR_2"/>
</dbReference>
<evidence type="ECO:0000256" key="8">
    <source>
        <dbReference type="ARBA" id="ARBA00022989"/>
    </source>
</evidence>
<dbReference type="PROSITE" id="PS50893">
    <property type="entry name" value="ABC_TRANSPORTER_2"/>
    <property type="match status" value="2"/>
</dbReference>
<dbReference type="GO" id="GO:0140359">
    <property type="term" value="F:ABC-type transporter activity"/>
    <property type="evidence" value="ECO:0007669"/>
    <property type="project" value="InterPro"/>
</dbReference>
<dbReference type="CDD" id="cd03233">
    <property type="entry name" value="ABCG_PDR_domain1"/>
    <property type="match status" value="1"/>
</dbReference>
<keyword evidence="8 10" id="KW-1133">Transmembrane helix</keyword>
<dbReference type="Gene3D" id="3.40.50.300">
    <property type="entry name" value="P-loop containing nucleotide triphosphate hydrolases"/>
    <property type="match status" value="2"/>
</dbReference>
<dbReference type="Gramene" id="EFJ13352">
    <property type="protein sequence ID" value="EFJ13352"/>
    <property type="gene ID" value="SELMODRAFT_181756"/>
</dbReference>
<dbReference type="EMBL" id="GL377633">
    <property type="protein sequence ID" value="EFJ13352.1"/>
    <property type="molecule type" value="Genomic_DNA"/>
</dbReference>
<dbReference type="HOGENOM" id="CLU_000604_35_6_1"/>
<dbReference type="InParanoid" id="D8SQ66"/>
<dbReference type="GO" id="GO:0005524">
    <property type="term" value="F:ATP binding"/>
    <property type="evidence" value="ECO:0007669"/>
    <property type="project" value="UniProtKB-KW"/>
</dbReference>
<evidence type="ECO:0000256" key="9">
    <source>
        <dbReference type="ARBA" id="ARBA00023136"/>
    </source>
</evidence>
<dbReference type="Pfam" id="PF08370">
    <property type="entry name" value="PDR_assoc"/>
    <property type="match status" value="1"/>
</dbReference>
<dbReference type="Proteomes" id="UP000001514">
    <property type="component" value="Unassembled WGS sequence"/>
</dbReference>
<keyword evidence="6" id="KW-0547">Nucleotide-binding</keyword>
<dbReference type="SMART" id="SM00382">
    <property type="entry name" value="AAA"/>
    <property type="match status" value="2"/>
</dbReference>
<feature type="transmembrane region" description="Helical" evidence="10">
    <location>
        <begin position="1300"/>
        <end position="1318"/>
    </location>
</feature>
<sequence length="1384" mass="156909">MVFLDEAEKIPVDVRYLSRGERQRVLESAFATTDQDNLHLLQRLKERLQRVRIALPTVEVRFEHLRISADVHVGSRALPSLTNFVRNFVEDMLVSMKIMSSDKKDFKILKDVSGVIKPGRMTLLLGPPGAGKSTLLVALAGKLEADLRATGTITYNGHGFNEFEPLGTSAYIGQEDNHIGEMTVRETLDFSARCQGVGYKNEMLTELVGREKERHIHPDPEIDAFMKAMAVKGKKHSMATDYMMKVLGLEVCADTLVGNEMLRGVSGGQKKRVTTGEMVVGPKKTLFMDEISTGLDSSTTFQIVKCVRNFVHLLEGTVLMALLQPPPETYDLFDDVLLLAEGYVVYLGPRESILHFFESMGFKLPPRKGVADFLQEVTSKKDQKQYWADKSRPYQYIPVAVFAEAFQDYQAGKDLSAHLATPYNKAGSHPSALSKRKYAMSSWELFKACTQREILLISRHRFLYIFKTTQVAIMAIITGTLFLRTTIEPTNEIYGNMYLGCLFFALIHMMFNGFSEMAITVHRLPVFYKQRDNRFYPAWAFSLPSWFLRIPYSVVEAVIWSCIIYYCVGFTPEADRFFRYMFLLMLMHQMALAIFRLIGALARDMVVANTFGSFALLIVFLLGGFIIARNDIHPWWIWGYWLSPLSYSQNAIAVNEFLAPRWNQNVATGYRKLYINIMKPRGLFLESWWYWVGVGVLIGYMLLFNLVVILAFAYLDPLGKPQAVIPEDPVEPPSLEAAVPETATKRTFRSDGTPEMTLDVAALEKRDSGKKKGMILPFQPLSLTFLKMCYYVDMPAEMRSQGLTDARLQLLRNVSGAFRPGVLTALVGVSGAGKTTLMDVLAGRKTGGYIEGDIRVSGYSKVQKTFARISGYVEQTDIHSPQVTVYESLLYSSWLRLPREVNKTTRYAFVEEIMSLVELDTLRNALVGLPGSTGLSTEQRKRLTIAVELVANPSIIFMDEPTSGLDARAAAIVMRTVRNTVDTGRTVVCTIHQPSIDIFEAFDELLLMKRGGRVIYMGPLGENSQTMIDYFMTVEGVPIIKDGYNPATWMLEVTSPAAEARLKKDFADIYSVSDLHREIEELIEELSVPPPSSRDLSFPTEYSQDSMTQFKACLWKQNLTYWRSPNYNAVRFFFTLICALIFGSVFWDIGSKRGSQQDLFNVMGALYAAVLFLGINNASSVQPIVSVERTVFYRERAAGMYSPLPYAFAQGAIEIPYLVLQTIIYGLVTYSMIHFEWTAAKFFWYLLFMFLTFTYFTVYGMMAIGLTPSQQLAAVISSAFYSLWNLFSGFIIPQPLIPGWWVWFYWISPIAWTLYGLIGSQLGDVKERMTAQGYGTIQVDVFLRHYFGFRHDWLGYCVAVLIAYIVVFWFGFAYSIKYINFQKR</sequence>
<evidence type="ECO:0000256" key="7">
    <source>
        <dbReference type="ARBA" id="ARBA00022840"/>
    </source>
</evidence>
<feature type="transmembrane region" description="Helical" evidence="10">
    <location>
        <begin position="1207"/>
        <end position="1230"/>
    </location>
</feature>
<dbReference type="SUPFAM" id="SSF52540">
    <property type="entry name" value="P-loop containing nucleoside triphosphate hydrolases"/>
    <property type="match status" value="2"/>
</dbReference>
<dbReference type="Pfam" id="PF00005">
    <property type="entry name" value="ABC_tran"/>
    <property type="match status" value="2"/>
</dbReference>
<keyword evidence="7 12" id="KW-0067">ATP-binding</keyword>
<evidence type="ECO:0000256" key="10">
    <source>
        <dbReference type="SAM" id="Phobius"/>
    </source>
</evidence>
<dbReference type="InterPro" id="IPR013581">
    <property type="entry name" value="PDR_assoc"/>
</dbReference>
<dbReference type="eggNOG" id="KOG0065">
    <property type="taxonomic scope" value="Eukaryota"/>
</dbReference>
<feature type="transmembrane region" description="Helical" evidence="10">
    <location>
        <begin position="1272"/>
        <end position="1293"/>
    </location>
</feature>
<keyword evidence="13" id="KW-1185">Reference proteome</keyword>
<keyword evidence="3" id="KW-0813">Transport</keyword>
<evidence type="ECO:0000259" key="11">
    <source>
        <dbReference type="PROSITE" id="PS50893"/>
    </source>
</evidence>
<evidence type="ECO:0000256" key="2">
    <source>
        <dbReference type="ARBA" id="ARBA00006012"/>
    </source>
</evidence>
<dbReference type="InterPro" id="IPR003593">
    <property type="entry name" value="AAA+_ATPase"/>
</dbReference>
<evidence type="ECO:0000313" key="13">
    <source>
        <dbReference type="Proteomes" id="UP000001514"/>
    </source>
</evidence>
<feature type="transmembrane region" description="Helical" evidence="10">
    <location>
        <begin position="580"/>
        <end position="599"/>
    </location>
</feature>
<dbReference type="PANTHER" id="PTHR48040">
    <property type="entry name" value="PLEIOTROPIC DRUG RESISTANCE PROTEIN 1-LIKE ISOFORM X1"/>
    <property type="match status" value="1"/>
</dbReference>
<feature type="transmembrane region" description="Helical" evidence="10">
    <location>
        <begin position="688"/>
        <end position="715"/>
    </location>
</feature>
<feature type="transmembrane region" description="Helical" evidence="10">
    <location>
        <begin position="546"/>
        <end position="568"/>
    </location>
</feature>
<keyword evidence="4 10" id="KW-0812">Transmembrane</keyword>
<evidence type="ECO:0000256" key="4">
    <source>
        <dbReference type="ARBA" id="ARBA00022692"/>
    </source>
</evidence>
<dbReference type="GO" id="GO:0016887">
    <property type="term" value="F:ATP hydrolysis activity"/>
    <property type="evidence" value="ECO:0007669"/>
    <property type="project" value="InterPro"/>
</dbReference>
<dbReference type="OMA" id="QYWSDQS"/>
<dbReference type="GO" id="GO:0016020">
    <property type="term" value="C:membrane"/>
    <property type="evidence" value="ECO:0007669"/>
    <property type="project" value="UniProtKB-SubCell"/>
</dbReference>
<dbReference type="FunFam" id="3.40.50.300:FF:000059">
    <property type="entry name" value="ABC transporter G family member 40"/>
    <property type="match status" value="1"/>
</dbReference>
<dbReference type="CDD" id="cd03232">
    <property type="entry name" value="ABCG_PDR_domain2"/>
    <property type="match status" value="1"/>
</dbReference>
<accession>D8SQ66</accession>
<proteinExistence type="inferred from homology"/>
<feature type="transmembrane region" description="Helical" evidence="10">
    <location>
        <begin position="1159"/>
        <end position="1178"/>
    </location>
</feature>
<dbReference type="InterPro" id="IPR027417">
    <property type="entry name" value="P-loop_NTPase"/>
</dbReference>
<organism evidence="13">
    <name type="scientific">Selaginella moellendorffii</name>
    <name type="common">Spikemoss</name>
    <dbReference type="NCBI Taxonomy" id="88036"/>
    <lineage>
        <taxon>Eukaryota</taxon>
        <taxon>Viridiplantae</taxon>
        <taxon>Streptophyta</taxon>
        <taxon>Embryophyta</taxon>
        <taxon>Tracheophyta</taxon>
        <taxon>Lycopodiopsida</taxon>
        <taxon>Selaginellales</taxon>
        <taxon>Selaginellaceae</taxon>
        <taxon>Selaginella</taxon>
    </lineage>
</organism>
<gene>
    <name evidence="12" type="primary">SmABCG5</name>
    <name evidence="12" type="ORF">SELMODRAFT_181756</name>
</gene>
<comment type="subcellular location">
    <subcellularLocation>
        <location evidence="1">Membrane</location>
        <topology evidence="1">Multi-pass membrane protein</topology>
    </subcellularLocation>
</comment>
<feature type="transmembrane region" description="Helical" evidence="10">
    <location>
        <begin position="1353"/>
        <end position="1376"/>
    </location>
</feature>
<dbReference type="FunCoup" id="D8SQ66">
    <property type="interactions" value="269"/>
</dbReference>
<feature type="transmembrane region" description="Helical" evidence="10">
    <location>
        <begin position="495"/>
        <end position="514"/>
    </location>
</feature>
<name>D8SQ66_SELML</name>
<feature type="transmembrane region" description="Helical" evidence="10">
    <location>
        <begin position="462"/>
        <end position="483"/>
    </location>
</feature>
<protein>
    <submittedName>
        <fullName evidence="12">ATP-binding cassette transporter</fullName>
    </submittedName>
</protein>
<dbReference type="FunFam" id="3.40.50.300:FF:000179">
    <property type="entry name" value="ABC transporter G family member 34"/>
    <property type="match status" value="1"/>
</dbReference>
<keyword evidence="9 10" id="KW-0472">Membrane</keyword>
<feature type="transmembrane region" description="Helical" evidence="10">
    <location>
        <begin position="605"/>
        <end position="628"/>
    </location>
</feature>
<evidence type="ECO:0000256" key="5">
    <source>
        <dbReference type="ARBA" id="ARBA00022737"/>
    </source>
</evidence>
<feature type="transmembrane region" description="Helical" evidence="10">
    <location>
        <begin position="1242"/>
        <end position="1266"/>
    </location>
</feature>
<dbReference type="InterPro" id="IPR034001">
    <property type="entry name" value="ABCG_PDR_1"/>
</dbReference>
<evidence type="ECO:0000313" key="12">
    <source>
        <dbReference type="EMBL" id="EFJ13352.1"/>
    </source>
</evidence>
<evidence type="ECO:0000256" key="3">
    <source>
        <dbReference type="ARBA" id="ARBA00022448"/>
    </source>
</evidence>
<feature type="domain" description="ABC transporter" evidence="11">
    <location>
        <begin position="792"/>
        <end position="1036"/>
    </location>
</feature>
<feature type="domain" description="ABC transporter" evidence="11">
    <location>
        <begin position="93"/>
        <end position="366"/>
    </location>
</feature>